<dbReference type="Proteomes" id="UP000250235">
    <property type="component" value="Unassembled WGS sequence"/>
</dbReference>
<reference evidence="3 4" key="1">
    <citation type="journal article" date="2015" name="Proc. Natl. Acad. Sci. U.S.A.">
        <title>The resurrection genome of Boea hygrometrica: A blueprint for survival of dehydration.</title>
        <authorList>
            <person name="Xiao L."/>
            <person name="Yang G."/>
            <person name="Zhang L."/>
            <person name="Yang X."/>
            <person name="Zhao S."/>
            <person name="Ji Z."/>
            <person name="Zhou Q."/>
            <person name="Hu M."/>
            <person name="Wang Y."/>
            <person name="Chen M."/>
            <person name="Xu Y."/>
            <person name="Jin H."/>
            <person name="Xiao X."/>
            <person name="Hu G."/>
            <person name="Bao F."/>
            <person name="Hu Y."/>
            <person name="Wan P."/>
            <person name="Li L."/>
            <person name="Deng X."/>
            <person name="Kuang T."/>
            <person name="Xiang C."/>
            <person name="Zhu J.K."/>
            <person name="Oliver M.J."/>
            <person name="He Y."/>
        </authorList>
    </citation>
    <scope>NUCLEOTIDE SEQUENCE [LARGE SCALE GENOMIC DNA]</scope>
    <source>
        <strain evidence="4">cv. XS01</strain>
    </source>
</reference>
<name>A0A2Z7B632_9LAMI</name>
<protein>
    <submittedName>
        <fullName evidence="3">RNA polymerase beta chain</fullName>
    </submittedName>
</protein>
<accession>A0A2Z7B632</accession>
<keyword evidence="2" id="KW-0812">Transmembrane</keyword>
<feature type="transmembrane region" description="Helical" evidence="2">
    <location>
        <begin position="80"/>
        <end position="99"/>
    </location>
</feature>
<keyword evidence="2" id="KW-1133">Transmembrane helix</keyword>
<dbReference type="Gene3D" id="2.30.150.10">
    <property type="entry name" value="DNA-directed RNA polymerase, beta subunit, external 1 domain"/>
    <property type="match status" value="1"/>
</dbReference>
<dbReference type="EMBL" id="KV009368">
    <property type="protein sequence ID" value="KZV29490.1"/>
    <property type="molecule type" value="Genomic_DNA"/>
</dbReference>
<sequence>MVRILQITSPLFSNPSLRRYCSPAPPGCCRDVVETRIVVPFFAVSVIRLAGFFASVLWSLQVLDYQWLKEDSLQWYQSHWFVARSLWNLWLVTGATGFVPGRDEYYMLAAGNSLALNRDIHEEQVVPARYRQEFLTIAWEQVHLRSIFPLQYFSIGASLIPFIEHNDANRALMIWNGCT</sequence>
<keyword evidence="4" id="KW-1185">Reference proteome</keyword>
<dbReference type="SUPFAM" id="SSF64484">
    <property type="entry name" value="beta and beta-prime subunits of DNA dependent RNA-polymerase"/>
    <property type="match status" value="1"/>
</dbReference>
<feature type="transmembrane region" description="Helical" evidence="2">
    <location>
        <begin position="37"/>
        <end position="60"/>
    </location>
</feature>
<organism evidence="3 4">
    <name type="scientific">Dorcoceras hygrometricum</name>
    <dbReference type="NCBI Taxonomy" id="472368"/>
    <lineage>
        <taxon>Eukaryota</taxon>
        <taxon>Viridiplantae</taxon>
        <taxon>Streptophyta</taxon>
        <taxon>Embryophyta</taxon>
        <taxon>Tracheophyta</taxon>
        <taxon>Spermatophyta</taxon>
        <taxon>Magnoliopsida</taxon>
        <taxon>eudicotyledons</taxon>
        <taxon>Gunneridae</taxon>
        <taxon>Pentapetalae</taxon>
        <taxon>asterids</taxon>
        <taxon>lamiids</taxon>
        <taxon>Lamiales</taxon>
        <taxon>Gesneriaceae</taxon>
        <taxon>Didymocarpoideae</taxon>
        <taxon>Trichosporeae</taxon>
        <taxon>Loxocarpinae</taxon>
        <taxon>Dorcoceras</taxon>
    </lineage>
</organism>
<gene>
    <name evidence="3" type="ORF">F511_03775</name>
</gene>
<dbReference type="OrthoDB" id="1927092at2759"/>
<dbReference type="AlphaFoldDB" id="A0A2Z7B632"/>
<keyword evidence="2" id="KW-0472">Membrane</keyword>
<proteinExistence type="predicted"/>
<evidence type="ECO:0000313" key="4">
    <source>
        <dbReference type="Proteomes" id="UP000250235"/>
    </source>
</evidence>
<dbReference type="InterPro" id="IPR042107">
    <property type="entry name" value="DNA-dir_RNA_pol_bsu_ext_1_sf"/>
</dbReference>
<evidence type="ECO:0000313" key="3">
    <source>
        <dbReference type="EMBL" id="KZV29490.1"/>
    </source>
</evidence>
<dbReference type="GO" id="GO:0003899">
    <property type="term" value="F:DNA-directed RNA polymerase activity"/>
    <property type="evidence" value="ECO:0007669"/>
    <property type="project" value="UniProtKB-EC"/>
</dbReference>
<evidence type="ECO:0000256" key="1">
    <source>
        <dbReference type="ARBA" id="ARBA00048552"/>
    </source>
</evidence>
<evidence type="ECO:0000256" key="2">
    <source>
        <dbReference type="SAM" id="Phobius"/>
    </source>
</evidence>
<comment type="catalytic activity">
    <reaction evidence="1">
        <text>RNA(n) + a ribonucleoside 5'-triphosphate = RNA(n+1) + diphosphate</text>
        <dbReference type="Rhea" id="RHEA:21248"/>
        <dbReference type="Rhea" id="RHEA-COMP:14527"/>
        <dbReference type="Rhea" id="RHEA-COMP:17342"/>
        <dbReference type="ChEBI" id="CHEBI:33019"/>
        <dbReference type="ChEBI" id="CHEBI:61557"/>
        <dbReference type="ChEBI" id="CHEBI:140395"/>
        <dbReference type="EC" id="2.7.7.6"/>
    </reaction>
</comment>
<dbReference type="Gene3D" id="3.90.1100.10">
    <property type="match status" value="1"/>
</dbReference>